<accession>A0ABS2BUM0</accession>
<keyword evidence="2" id="KW-0540">Nuclease</keyword>
<reference evidence="2 3" key="1">
    <citation type="submission" date="2020-08" db="EMBL/GenBank/DDBJ databases">
        <title>Description of novel Pseudomonas species.</title>
        <authorList>
            <person name="Duman M."/>
            <person name="Mulet M."/>
            <person name="Altun S."/>
            <person name="Saticioglu I.B."/>
            <person name="Lalucat J."/>
            <person name="Garcia-Valdes E."/>
        </authorList>
    </citation>
    <scope>NUCLEOTIDE SEQUENCE [LARGE SCALE GENOMIC DNA]</scope>
    <source>
        <strain evidence="2 3">P66</strain>
    </source>
</reference>
<dbReference type="RefSeq" id="WP_169918566.1">
    <property type="nucleotide sequence ID" value="NZ_JACOPV010000004.1"/>
</dbReference>
<dbReference type="PANTHER" id="PTHR33877:SF1">
    <property type="entry name" value="TYPE IV METHYL-DIRECTED RESTRICTION ENZYME ECOKMCRA"/>
    <property type="match status" value="1"/>
</dbReference>
<dbReference type="GO" id="GO:0004519">
    <property type="term" value="F:endonuclease activity"/>
    <property type="evidence" value="ECO:0007669"/>
    <property type="project" value="UniProtKB-KW"/>
</dbReference>
<name>A0ABS2BUM0_9PSED</name>
<dbReference type="InterPro" id="IPR003615">
    <property type="entry name" value="HNH_nuc"/>
</dbReference>
<evidence type="ECO:0000313" key="3">
    <source>
        <dbReference type="Proteomes" id="UP000745663"/>
    </source>
</evidence>
<dbReference type="Proteomes" id="UP000745663">
    <property type="component" value="Unassembled WGS sequence"/>
</dbReference>
<keyword evidence="3" id="KW-1185">Reference proteome</keyword>
<dbReference type="Pfam" id="PF01844">
    <property type="entry name" value="HNH"/>
    <property type="match status" value="1"/>
</dbReference>
<sequence length="257" mass="29955">MAYSPPHSAEALNSADAIRHRILGTFEERYGHDLLSFEDALAIDEDFFRIAFKPYKWTLLHRFAQNCLWEEWNYLRRKADEEFVLESSRLLQHFKIPFSDEEYSDISKQKDYLFELLQEPLKRITHEVFCILFNDKKLMRCFGERISDAIADINPSQYPLYVHAQGRLKRSSSWPAWLRDALFYRENGRCAECSNSLTGVFDTSLKPQIDHIVPISKGGTTDPTNLQTLCESCNKKKGNSSSQVGGFIYIPWECELY</sequence>
<keyword evidence="2" id="KW-0378">Hydrolase</keyword>
<dbReference type="Gene3D" id="1.10.30.50">
    <property type="match status" value="1"/>
</dbReference>
<evidence type="ECO:0000313" key="2">
    <source>
        <dbReference type="EMBL" id="MBM5457337.1"/>
    </source>
</evidence>
<gene>
    <name evidence="2" type="ORF">H8F21_07100</name>
</gene>
<dbReference type="InterPro" id="IPR052892">
    <property type="entry name" value="NA-targeting_endonuclease"/>
</dbReference>
<comment type="caution">
    <text evidence="2">The sequence shown here is derived from an EMBL/GenBank/DDBJ whole genome shotgun (WGS) entry which is preliminary data.</text>
</comment>
<dbReference type="EMBL" id="JACOPV010000004">
    <property type="protein sequence ID" value="MBM5457337.1"/>
    <property type="molecule type" value="Genomic_DNA"/>
</dbReference>
<proteinExistence type="predicted"/>
<organism evidence="2 3">
    <name type="scientific">Pseudomonas arcuscaelestis</name>
    <dbReference type="NCBI Taxonomy" id="2710591"/>
    <lineage>
        <taxon>Bacteria</taxon>
        <taxon>Pseudomonadati</taxon>
        <taxon>Pseudomonadota</taxon>
        <taxon>Gammaproteobacteria</taxon>
        <taxon>Pseudomonadales</taxon>
        <taxon>Pseudomonadaceae</taxon>
        <taxon>Pseudomonas</taxon>
    </lineage>
</organism>
<dbReference type="SMART" id="SM00507">
    <property type="entry name" value="HNHc"/>
    <property type="match status" value="1"/>
</dbReference>
<evidence type="ECO:0000259" key="1">
    <source>
        <dbReference type="SMART" id="SM00507"/>
    </source>
</evidence>
<dbReference type="InterPro" id="IPR002711">
    <property type="entry name" value="HNH"/>
</dbReference>
<protein>
    <submittedName>
        <fullName evidence="2">HNH endonuclease</fullName>
    </submittedName>
</protein>
<feature type="domain" description="HNH nuclease" evidence="1">
    <location>
        <begin position="177"/>
        <end position="235"/>
    </location>
</feature>
<dbReference type="PANTHER" id="PTHR33877">
    <property type="entry name" value="SLL1193 PROTEIN"/>
    <property type="match status" value="1"/>
</dbReference>
<dbReference type="CDD" id="cd00085">
    <property type="entry name" value="HNHc"/>
    <property type="match status" value="1"/>
</dbReference>
<keyword evidence="2" id="KW-0255">Endonuclease</keyword>